<reference evidence="2 3" key="1">
    <citation type="journal article" date="2020" name="Nature">
        <title>Six reference-quality genomes reveal evolution of bat adaptations.</title>
        <authorList>
            <person name="Jebb D."/>
            <person name="Huang Z."/>
            <person name="Pippel M."/>
            <person name="Hughes G.M."/>
            <person name="Lavrichenko K."/>
            <person name="Devanna P."/>
            <person name="Winkler S."/>
            <person name="Jermiin L.S."/>
            <person name="Skirmuntt E.C."/>
            <person name="Katzourakis A."/>
            <person name="Burkitt-Gray L."/>
            <person name="Ray D.A."/>
            <person name="Sullivan K.A.M."/>
            <person name="Roscito J.G."/>
            <person name="Kirilenko B.M."/>
            <person name="Davalos L.M."/>
            <person name="Corthals A.P."/>
            <person name="Power M.L."/>
            <person name="Jones G."/>
            <person name="Ransome R.D."/>
            <person name="Dechmann D.K.N."/>
            <person name="Locatelli A.G."/>
            <person name="Puechmaille S.J."/>
            <person name="Fedrigo O."/>
            <person name="Jarvis E.D."/>
            <person name="Hiller M."/>
            <person name="Vernes S.C."/>
            <person name="Myers E.W."/>
            <person name="Teeling E.C."/>
        </authorList>
    </citation>
    <scope>NUCLEOTIDE SEQUENCE [LARGE SCALE GENOMIC DNA]</scope>
    <source>
        <strain evidence="2">MPipKuh1</strain>
        <tissue evidence="2">Flight muscle</tissue>
    </source>
</reference>
<protein>
    <submittedName>
        <fullName evidence="2">Uncharacterized protein</fullName>
    </submittedName>
</protein>
<comment type="caution">
    <text evidence="2">The sequence shown here is derived from an EMBL/GenBank/DDBJ whole genome shotgun (WGS) entry which is preliminary data.</text>
</comment>
<proteinExistence type="predicted"/>
<accession>A0A7J7WDD1</accession>
<name>A0A7J7WDD1_PIPKU</name>
<evidence type="ECO:0000256" key="1">
    <source>
        <dbReference type="SAM" id="MobiDB-lite"/>
    </source>
</evidence>
<organism evidence="2 3">
    <name type="scientific">Pipistrellus kuhlii</name>
    <name type="common">Kuhl's pipistrelle</name>
    <dbReference type="NCBI Taxonomy" id="59472"/>
    <lineage>
        <taxon>Eukaryota</taxon>
        <taxon>Metazoa</taxon>
        <taxon>Chordata</taxon>
        <taxon>Craniata</taxon>
        <taxon>Vertebrata</taxon>
        <taxon>Euteleostomi</taxon>
        <taxon>Mammalia</taxon>
        <taxon>Eutheria</taxon>
        <taxon>Laurasiatheria</taxon>
        <taxon>Chiroptera</taxon>
        <taxon>Yangochiroptera</taxon>
        <taxon>Vespertilionidae</taxon>
        <taxon>Pipistrellus</taxon>
    </lineage>
</organism>
<dbReference type="Proteomes" id="UP000558488">
    <property type="component" value="Unassembled WGS sequence"/>
</dbReference>
<evidence type="ECO:0000313" key="3">
    <source>
        <dbReference type="Proteomes" id="UP000558488"/>
    </source>
</evidence>
<dbReference type="AlphaFoldDB" id="A0A7J7WDD1"/>
<feature type="compositionally biased region" description="Basic and acidic residues" evidence="1">
    <location>
        <begin position="1"/>
        <end position="12"/>
    </location>
</feature>
<sequence length="134" mass="14656">MTGIPEHHRAGGGDETVSSKAHNKQEGQTVMGQTLGGMQVTAQEGALCGPARLLDVQNPELPSRGPCSGSRLHLLQELVLDDFEHKSLEVAWRGVLITSWLAEPKDFLVLSHHNQLWRLLIWFLGILALSPSSC</sequence>
<dbReference type="EMBL" id="JACAGB010000011">
    <property type="protein sequence ID" value="KAF6335373.1"/>
    <property type="molecule type" value="Genomic_DNA"/>
</dbReference>
<feature type="region of interest" description="Disordered" evidence="1">
    <location>
        <begin position="1"/>
        <end position="24"/>
    </location>
</feature>
<keyword evidence="3" id="KW-1185">Reference proteome</keyword>
<gene>
    <name evidence="2" type="ORF">mPipKuh1_008056</name>
</gene>
<evidence type="ECO:0000313" key="2">
    <source>
        <dbReference type="EMBL" id="KAF6335373.1"/>
    </source>
</evidence>